<dbReference type="RefSeq" id="WP_296941799.1">
    <property type="nucleotide sequence ID" value="NZ_LT599032.1"/>
</dbReference>
<dbReference type="EMBL" id="FLUM01000003">
    <property type="protein sequence ID" value="SBW01808.1"/>
    <property type="molecule type" value="Genomic_DNA"/>
</dbReference>
<gene>
    <name evidence="2" type="ORF">KL86DYS1_30094</name>
</gene>
<evidence type="ECO:0000259" key="1">
    <source>
        <dbReference type="PROSITE" id="PS51186"/>
    </source>
</evidence>
<feature type="domain" description="N-acetyltransferase" evidence="1">
    <location>
        <begin position="10"/>
        <end position="150"/>
    </location>
</feature>
<dbReference type="CDD" id="cd04301">
    <property type="entry name" value="NAT_SF"/>
    <property type="match status" value="1"/>
</dbReference>
<dbReference type="Gene3D" id="3.40.630.30">
    <property type="match status" value="1"/>
</dbReference>
<accession>A0A212JR51</accession>
<dbReference type="PROSITE" id="PS51186">
    <property type="entry name" value="GNAT"/>
    <property type="match status" value="1"/>
</dbReference>
<sequence>MKKDILWKVNRFDEFMINELYDILHLRCKIFVVEQDAPYLDVDYKDQKALHLHGYVDNKLVAYCRIFKAGDYFDEASIGRVIVAEEYRKYGYGKDLMKKAIELEESVFGETKITISGQLYLKKFYESHGFRQTSEMYLEDGIPHIEMKKQ</sequence>
<reference evidence="2" key="1">
    <citation type="submission" date="2016-04" db="EMBL/GenBank/DDBJ databases">
        <authorList>
            <person name="Evans L.H."/>
            <person name="Alamgir A."/>
            <person name="Owens N."/>
            <person name="Weber N.D."/>
            <person name="Virtaneva K."/>
            <person name="Barbian K."/>
            <person name="Babar A."/>
            <person name="Rosenke K."/>
        </authorList>
    </citation>
    <scope>NUCLEOTIDE SEQUENCE</scope>
    <source>
        <strain evidence="2">86-1</strain>
    </source>
</reference>
<protein>
    <recommendedName>
        <fullName evidence="1">N-acetyltransferase domain-containing protein</fullName>
    </recommendedName>
</protein>
<name>A0A212JR51_9BACT</name>
<dbReference type="InterPro" id="IPR016181">
    <property type="entry name" value="Acyl_CoA_acyltransferase"/>
</dbReference>
<proteinExistence type="predicted"/>
<dbReference type="AlphaFoldDB" id="A0A212JR51"/>
<dbReference type="Pfam" id="PF13673">
    <property type="entry name" value="Acetyltransf_10"/>
    <property type="match status" value="1"/>
</dbReference>
<dbReference type="SUPFAM" id="SSF55729">
    <property type="entry name" value="Acyl-CoA N-acyltransferases (Nat)"/>
    <property type="match status" value="1"/>
</dbReference>
<evidence type="ECO:0000313" key="2">
    <source>
        <dbReference type="EMBL" id="SBW01808.1"/>
    </source>
</evidence>
<dbReference type="GO" id="GO:0016747">
    <property type="term" value="F:acyltransferase activity, transferring groups other than amino-acyl groups"/>
    <property type="evidence" value="ECO:0007669"/>
    <property type="project" value="InterPro"/>
</dbReference>
<organism evidence="2">
    <name type="scientific">uncultured Dysgonomonas sp</name>
    <dbReference type="NCBI Taxonomy" id="206096"/>
    <lineage>
        <taxon>Bacteria</taxon>
        <taxon>Pseudomonadati</taxon>
        <taxon>Bacteroidota</taxon>
        <taxon>Bacteroidia</taxon>
        <taxon>Bacteroidales</taxon>
        <taxon>Dysgonomonadaceae</taxon>
        <taxon>Dysgonomonas</taxon>
        <taxon>environmental samples</taxon>
    </lineage>
</organism>
<dbReference type="InterPro" id="IPR000182">
    <property type="entry name" value="GNAT_dom"/>
</dbReference>